<dbReference type="EMBL" id="CAJOBI010001847">
    <property type="protein sequence ID" value="CAF3902325.1"/>
    <property type="molecule type" value="Genomic_DNA"/>
</dbReference>
<protein>
    <submittedName>
        <fullName evidence="1">Uncharacterized protein</fullName>
    </submittedName>
</protein>
<dbReference type="Proteomes" id="UP000676336">
    <property type="component" value="Unassembled WGS sequence"/>
</dbReference>
<dbReference type="AlphaFoldDB" id="A0A8S2LH36"/>
<accession>A0A8S2LH36</accession>
<evidence type="ECO:0000313" key="1">
    <source>
        <dbReference type="EMBL" id="CAF3902325.1"/>
    </source>
</evidence>
<name>A0A8S2LH36_9BILA</name>
<evidence type="ECO:0000313" key="2">
    <source>
        <dbReference type="Proteomes" id="UP000676336"/>
    </source>
</evidence>
<gene>
    <name evidence="1" type="ORF">SMN809_LOCUS6703</name>
</gene>
<reference evidence="1" key="1">
    <citation type="submission" date="2021-02" db="EMBL/GenBank/DDBJ databases">
        <authorList>
            <person name="Nowell W R."/>
        </authorList>
    </citation>
    <scope>NUCLEOTIDE SEQUENCE</scope>
</reference>
<organism evidence="1 2">
    <name type="scientific">Rotaria magnacalcarata</name>
    <dbReference type="NCBI Taxonomy" id="392030"/>
    <lineage>
        <taxon>Eukaryota</taxon>
        <taxon>Metazoa</taxon>
        <taxon>Spiralia</taxon>
        <taxon>Gnathifera</taxon>
        <taxon>Rotifera</taxon>
        <taxon>Eurotatoria</taxon>
        <taxon>Bdelloidea</taxon>
        <taxon>Philodinida</taxon>
        <taxon>Philodinidae</taxon>
        <taxon>Rotaria</taxon>
    </lineage>
</organism>
<feature type="non-terminal residue" evidence="1">
    <location>
        <position position="66"/>
    </location>
</feature>
<proteinExistence type="predicted"/>
<comment type="caution">
    <text evidence="1">The sequence shown here is derived from an EMBL/GenBank/DDBJ whole genome shotgun (WGS) entry which is preliminary data.</text>
</comment>
<sequence length="66" mass="7461">MYSYLTIGVAHGSFDLPKPDSNRTHEESLDANTTLFQSKHQDVEQQKCHVNDDKACSVPETQNLLK</sequence>